<protein>
    <submittedName>
        <fullName evidence="3">Prepilin-type N-terminal cleavage/methylation domain-containing protein/prepilin-type processing-associated H-X9-DG protein</fullName>
    </submittedName>
</protein>
<evidence type="ECO:0000256" key="1">
    <source>
        <dbReference type="ARBA" id="ARBA00022481"/>
    </source>
</evidence>
<comment type="caution">
    <text evidence="3">The sequence shown here is derived from an EMBL/GenBank/DDBJ whole genome shotgun (WGS) entry which is preliminary data.</text>
</comment>
<dbReference type="Proteomes" id="UP001238163">
    <property type="component" value="Unassembled WGS sequence"/>
</dbReference>
<dbReference type="Pfam" id="PF07963">
    <property type="entry name" value="N_methyl"/>
    <property type="match status" value="1"/>
</dbReference>
<dbReference type="InterPro" id="IPR012902">
    <property type="entry name" value="N_methyl_site"/>
</dbReference>
<dbReference type="InterPro" id="IPR011453">
    <property type="entry name" value="DUF1559"/>
</dbReference>
<dbReference type="InterPro" id="IPR000983">
    <property type="entry name" value="Bac_GSPG_pilin"/>
</dbReference>
<sequence>MMLKRTFTLIELLVVIAIIAILAAMLLPALAKARNKAQNMSCISNLKQLGLASNMYTDDNEPRIVPVSGSGNKATPAWGDSLLPYAGDLKVFKCPLNLLAIKMQGTTPDRIWRYNDTGVPANTGYSYGLNCWSGTGGLIPRGPGNRTAPEIPKPSSVILISDAAGPSPSQVAGGGSGWNYVEVRGQMIEASKNSVHYYEDKANCTFVDGHVQNVIVKSLYTADPFKSALDYLQP</sequence>
<dbReference type="Gene3D" id="3.30.700.10">
    <property type="entry name" value="Glycoprotein, Type 4 Pilin"/>
    <property type="match status" value="1"/>
</dbReference>
<feature type="domain" description="DUF1559" evidence="2">
    <location>
        <begin position="32"/>
        <end position="85"/>
    </location>
</feature>
<keyword evidence="1" id="KW-0488">Methylation</keyword>
<evidence type="ECO:0000259" key="2">
    <source>
        <dbReference type="Pfam" id="PF07596"/>
    </source>
</evidence>
<dbReference type="SUPFAM" id="SSF54523">
    <property type="entry name" value="Pili subunits"/>
    <property type="match status" value="1"/>
</dbReference>
<dbReference type="RefSeq" id="WP_307260993.1">
    <property type="nucleotide sequence ID" value="NZ_JAUSVL010000001.1"/>
</dbReference>
<dbReference type="GO" id="GO:0015627">
    <property type="term" value="C:type II protein secretion system complex"/>
    <property type="evidence" value="ECO:0007669"/>
    <property type="project" value="InterPro"/>
</dbReference>
<proteinExistence type="predicted"/>
<dbReference type="NCBIfam" id="TIGR02532">
    <property type="entry name" value="IV_pilin_GFxxxE"/>
    <property type="match status" value="1"/>
</dbReference>
<dbReference type="GO" id="GO:0015628">
    <property type="term" value="P:protein secretion by the type II secretion system"/>
    <property type="evidence" value="ECO:0007669"/>
    <property type="project" value="InterPro"/>
</dbReference>
<reference evidence="3" key="1">
    <citation type="submission" date="2023-07" db="EMBL/GenBank/DDBJ databases">
        <title>Genomic Encyclopedia of Type Strains, Phase IV (KMG-IV): sequencing the most valuable type-strain genomes for metagenomic binning, comparative biology and taxonomic classification.</title>
        <authorList>
            <person name="Goeker M."/>
        </authorList>
    </citation>
    <scope>NUCLEOTIDE SEQUENCE</scope>
    <source>
        <strain evidence="3">DSM 24202</strain>
    </source>
</reference>
<dbReference type="Pfam" id="PF07596">
    <property type="entry name" value="SBP_bac_10"/>
    <property type="match status" value="1"/>
</dbReference>
<evidence type="ECO:0000313" key="4">
    <source>
        <dbReference type="Proteomes" id="UP001238163"/>
    </source>
</evidence>
<evidence type="ECO:0000313" key="3">
    <source>
        <dbReference type="EMBL" id="MDQ0289550.1"/>
    </source>
</evidence>
<gene>
    <name evidence="3" type="ORF">J3R75_001657</name>
</gene>
<dbReference type="EMBL" id="JAUSVL010000001">
    <property type="protein sequence ID" value="MDQ0289550.1"/>
    <property type="molecule type" value="Genomic_DNA"/>
</dbReference>
<dbReference type="AlphaFoldDB" id="A0AAE3VFK3"/>
<name>A0AAE3VFK3_9BACT</name>
<dbReference type="InterPro" id="IPR045584">
    <property type="entry name" value="Pilin-like"/>
</dbReference>
<dbReference type="PANTHER" id="PTHR30093:SF2">
    <property type="entry name" value="TYPE II SECRETION SYSTEM PROTEIN H"/>
    <property type="match status" value="1"/>
</dbReference>
<dbReference type="PANTHER" id="PTHR30093">
    <property type="entry name" value="GENERAL SECRETION PATHWAY PROTEIN G"/>
    <property type="match status" value="1"/>
</dbReference>
<organism evidence="3 4">
    <name type="scientific">Oligosphaera ethanolica</name>
    <dbReference type="NCBI Taxonomy" id="760260"/>
    <lineage>
        <taxon>Bacteria</taxon>
        <taxon>Pseudomonadati</taxon>
        <taxon>Lentisphaerota</taxon>
        <taxon>Oligosphaeria</taxon>
        <taxon>Oligosphaerales</taxon>
        <taxon>Oligosphaeraceae</taxon>
        <taxon>Oligosphaera</taxon>
    </lineage>
</organism>
<keyword evidence="4" id="KW-1185">Reference proteome</keyword>
<dbReference type="PRINTS" id="PR00813">
    <property type="entry name" value="BCTERIALGSPG"/>
</dbReference>
<accession>A0AAE3VFK3</accession>